<name>A0A9N9JNV5_9GLOM</name>
<dbReference type="EMBL" id="CAJVPY010024830">
    <property type="protein sequence ID" value="CAG8787352.1"/>
    <property type="molecule type" value="Genomic_DNA"/>
</dbReference>
<reference evidence="1" key="1">
    <citation type="submission" date="2021-06" db="EMBL/GenBank/DDBJ databases">
        <authorList>
            <person name="Kallberg Y."/>
            <person name="Tangrot J."/>
            <person name="Rosling A."/>
        </authorList>
    </citation>
    <scope>NUCLEOTIDE SEQUENCE</scope>
    <source>
        <strain evidence="1">MA453B</strain>
    </source>
</reference>
<proteinExistence type="predicted"/>
<feature type="non-terminal residue" evidence="1">
    <location>
        <position position="50"/>
    </location>
</feature>
<gene>
    <name evidence="1" type="ORF">DERYTH_LOCUS20688</name>
</gene>
<sequence length="50" mass="5482">TSSISITTSESSSVQDFEPFLPEVKDININTSNIHNIGQLPDGNIHDQKL</sequence>
<dbReference type="Proteomes" id="UP000789405">
    <property type="component" value="Unassembled WGS sequence"/>
</dbReference>
<organism evidence="1 2">
    <name type="scientific">Dentiscutata erythropus</name>
    <dbReference type="NCBI Taxonomy" id="1348616"/>
    <lineage>
        <taxon>Eukaryota</taxon>
        <taxon>Fungi</taxon>
        <taxon>Fungi incertae sedis</taxon>
        <taxon>Mucoromycota</taxon>
        <taxon>Glomeromycotina</taxon>
        <taxon>Glomeromycetes</taxon>
        <taxon>Diversisporales</taxon>
        <taxon>Gigasporaceae</taxon>
        <taxon>Dentiscutata</taxon>
    </lineage>
</organism>
<comment type="caution">
    <text evidence="1">The sequence shown here is derived from an EMBL/GenBank/DDBJ whole genome shotgun (WGS) entry which is preliminary data.</text>
</comment>
<dbReference type="AlphaFoldDB" id="A0A9N9JNV5"/>
<protein>
    <submittedName>
        <fullName evidence="1">28351_t:CDS:1</fullName>
    </submittedName>
</protein>
<evidence type="ECO:0000313" key="1">
    <source>
        <dbReference type="EMBL" id="CAG8787352.1"/>
    </source>
</evidence>
<accession>A0A9N9JNV5</accession>
<keyword evidence="2" id="KW-1185">Reference proteome</keyword>
<evidence type="ECO:0000313" key="2">
    <source>
        <dbReference type="Proteomes" id="UP000789405"/>
    </source>
</evidence>